<evidence type="ECO:0000256" key="1">
    <source>
        <dbReference type="SAM" id="Phobius"/>
    </source>
</evidence>
<keyword evidence="1" id="KW-0812">Transmembrane</keyword>
<protein>
    <submittedName>
        <fullName evidence="2">Uncharacterized protein</fullName>
    </submittedName>
</protein>
<proteinExistence type="predicted"/>
<sequence length="78" mass="9023">MSLPILYIRLAIGPGDRGYPTQRIGLLVEKQGPERSHSMLCYSYSWLGWPLLLYMDMKASYYVPILLLWCGALWLSKQ</sequence>
<dbReference type="EMBL" id="LKAM01000010">
    <property type="protein sequence ID" value="KUM46768.1"/>
    <property type="molecule type" value="Genomic_DNA"/>
</dbReference>
<keyword evidence="2" id="KW-0496">Mitochondrion</keyword>
<accession>A0A101LX33</accession>
<dbReference type="AlphaFoldDB" id="A0A101LX33"/>
<keyword evidence="1" id="KW-1133">Transmembrane helix</keyword>
<comment type="caution">
    <text evidence="2">The sequence shown here is derived from an EMBL/GenBank/DDBJ whole genome shotgun (WGS) entry which is preliminary data.</text>
</comment>
<feature type="transmembrane region" description="Helical" evidence="1">
    <location>
        <begin position="59"/>
        <end position="76"/>
    </location>
</feature>
<name>A0A101LX33_PICGL</name>
<reference evidence="2" key="1">
    <citation type="journal article" date="2015" name="Genome Biol. Evol.">
        <title>Organellar Genomes of White Spruce (Picea glauca): Assembly and Annotation.</title>
        <authorList>
            <person name="Jackman S.D."/>
            <person name="Warren R.L."/>
            <person name="Gibb E.A."/>
            <person name="Vandervalk B.P."/>
            <person name="Mohamadi H."/>
            <person name="Chu J."/>
            <person name="Raymond A."/>
            <person name="Pleasance S."/>
            <person name="Coope R."/>
            <person name="Wildung M.R."/>
            <person name="Ritland C.E."/>
            <person name="Bousquet J."/>
            <person name="Jones S.J."/>
            <person name="Bohlmann J."/>
            <person name="Birol I."/>
        </authorList>
    </citation>
    <scope>NUCLEOTIDE SEQUENCE [LARGE SCALE GENOMIC DNA]</scope>
    <source>
        <tissue evidence="2">Flushing bud</tissue>
    </source>
</reference>
<geneLocation type="mitochondrion" evidence="2"/>
<gene>
    <name evidence="2" type="ORF">ABT39_MTgene1450</name>
</gene>
<keyword evidence="1" id="KW-0472">Membrane</keyword>
<organism evidence="2">
    <name type="scientific">Picea glauca</name>
    <name type="common">White spruce</name>
    <name type="synonym">Pinus glauca</name>
    <dbReference type="NCBI Taxonomy" id="3330"/>
    <lineage>
        <taxon>Eukaryota</taxon>
        <taxon>Viridiplantae</taxon>
        <taxon>Streptophyta</taxon>
        <taxon>Embryophyta</taxon>
        <taxon>Tracheophyta</taxon>
        <taxon>Spermatophyta</taxon>
        <taxon>Pinopsida</taxon>
        <taxon>Pinidae</taxon>
        <taxon>Conifers I</taxon>
        <taxon>Pinales</taxon>
        <taxon>Pinaceae</taxon>
        <taxon>Picea</taxon>
    </lineage>
</organism>
<evidence type="ECO:0000313" key="2">
    <source>
        <dbReference type="EMBL" id="KUM46768.1"/>
    </source>
</evidence>